<name>A0A5N7CKZ4_PETAA</name>
<accession>A0A5N7CKZ4</accession>
<protein>
    <submittedName>
        <fullName evidence="1">Uncharacterized protein</fullName>
    </submittedName>
</protein>
<proteinExistence type="predicted"/>
<evidence type="ECO:0000313" key="1">
    <source>
        <dbReference type="EMBL" id="KAE8394854.1"/>
    </source>
</evidence>
<sequence>MAEIIIKNNYPLNYAVISLLTKEALQDATNLSLTTTKLGGMDRYFATGIMGEGTGPIDVPAGSDKDGNPTSRVKITGNFAWTVRWDWDPKKGEHVNATFTQKNPKTTHKYAIETKGIPGGSEQYQVTIDRFTHVTGYNRKEYDAADEKTKEKLMKEWSDNGRKAWLFMS</sequence>
<dbReference type="EMBL" id="ML735221">
    <property type="protein sequence ID" value="KAE8394854.1"/>
    <property type="molecule type" value="Genomic_DNA"/>
</dbReference>
<reference evidence="1" key="1">
    <citation type="submission" date="2019-04" db="EMBL/GenBank/DDBJ databases">
        <title>Friends and foes A comparative genomics studyof 23 Aspergillus species from section Flavi.</title>
        <authorList>
            <consortium name="DOE Joint Genome Institute"/>
            <person name="Kjaerbolling I."/>
            <person name="Vesth T."/>
            <person name="Frisvad J.C."/>
            <person name="Nybo J.L."/>
            <person name="Theobald S."/>
            <person name="Kildgaard S."/>
            <person name="Isbrandt T."/>
            <person name="Kuo A."/>
            <person name="Sato A."/>
            <person name="Lyhne E.K."/>
            <person name="Kogle M.E."/>
            <person name="Wiebenga A."/>
            <person name="Kun R.S."/>
            <person name="Lubbers R.J."/>
            <person name="Makela M.R."/>
            <person name="Barry K."/>
            <person name="Chovatia M."/>
            <person name="Clum A."/>
            <person name="Daum C."/>
            <person name="Haridas S."/>
            <person name="He G."/>
            <person name="LaButti K."/>
            <person name="Lipzen A."/>
            <person name="Mondo S."/>
            <person name="Riley R."/>
            <person name="Salamov A."/>
            <person name="Simmons B.A."/>
            <person name="Magnuson J.K."/>
            <person name="Henrissat B."/>
            <person name="Mortensen U.H."/>
            <person name="Larsen T.O."/>
            <person name="Devries R.P."/>
            <person name="Grigoriev I.V."/>
            <person name="Machida M."/>
            <person name="Baker S.E."/>
            <person name="Andersen M.R."/>
        </authorList>
    </citation>
    <scope>NUCLEOTIDE SEQUENCE [LARGE SCALE GENOMIC DNA]</scope>
    <source>
        <strain evidence="1">IBT 14317</strain>
    </source>
</reference>
<dbReference type="OrthoDB" id="5404420at2759"/>
<dbReference type="AlphaFoldDB" id="A0A5N7CKZ4"/>
<dbReference type="Proteomes" id="UP000326877">
    <property type="component" value="Unassembled WGS sequence"/>
</dbReference>
<organism evidence="1">
    <name type="scientific">Petromyces alliaceus</name>
    <name type="common">Aspergillus alliaceus</name>
    <dbReference type="NCBI Taxonomy" id="209559"/>
    <lineage>
        <taxon>Eukaryota</taxon>
        <taxon>Fungi</taxon>
        <taxon>Dikarya</taxon>
        <taxon>Ascomycota</taxon>
        <taxon>Pezizomycotina</taxon>
        <taxon>Eurotiomycetes</taxon>
        <taxon>Eurotiomycetidae</taxon>
        <taxon>Eurotiales</taxon>
        <taxon>Aspergillaceae</taxon>
        <taxon>Aspergillus</taxon>
        <taxon>Aspergillus subgen. Circumdati</taxon>
    </lineage>
</organism>
<gene>
    <name evidence="1" type="ORF">BDV23DRAFT_146497</name>
</gene>